<reference evidence="3" key="1">
    <citation type="submission" date="2021-08" db="EMBL/GenBank/DDBJ databases">
        <authorList>
            <person name="Zhang H."/>
            <person name="Xu M."/>
            <person name="Yu Z."/>
            <person name="Yang L."/>
            <person name="Cai Y."/>
        </authorList>
    </citation>
    <scope>NUCLEOTIDE SEQUENCE</scope>
    <source>
        <strain evidence="3">CHL1</strain>
    </source>
</reference>
<dbReference type="InterPro" id="IPR037119">
    <property type="entry name" value="Haem_oxidase_HugZ-like_sf"/>
</dbReference>
<dbReference type="RefSeq" id="WP_261404449.1">
    <property type="nucleotide sequence ID" value="NZ_CP081869.1"/>
</dbReference>
<sequence>MTELNVAQPSSPAAPAFDPVASARALLRSARRASLATVDAGTGRPYVSLVAMATAPDGAPLLLVSDLARHTRNLKADPRASVLCADVGQGDPLAHPRVTLFGVCEAIDKEGHRARWLARQPESGGYFDFDDFHMLRLSPEGAHLVAGFGRIVDLNWDRLRTETSGAASLLEAEAGIVEHMNEDHTDATRLYATALLGAADGAWRFEGCDPLGCEIGLAGEARYLPFPSPAATAGDVRKALVALVGEARAKTAAG</sequence>
<gene>
    <name evidence="3" type="ORF">K6K41_06645</name>
</gene>
<dbReference type="GO" id="GO:0005737">
    <property type="term" value="C:cytoplasm"/>
    <property type="evidence" value="ECO:0007669"/>
    <property type="project" value="UniProtKB-ARBA"/>
</dbReference>
<name>A0A9E6RBK2_9HYPH</name>
<evidence type="ECO:0000313" key="4">
    <source>
        <dbReference type="Proteomes" id="UP000825701"/>
    </source>
</evidence>
<dbReference type="Gene3D" id="3.20.180.10">
    <property type="entry name" value="PNP-oxidase-like"/>
    <property type="match status" value="1"/>
</dbReference>
<feature type="domain" description="DUF2470" evidence="2">
    <location>
        <begin position="173"/>
        <end position="243"/>
    </location>
</feature>
<accession>A0A9E6RBK2</accession>
<evidence type="ECO:0000259" key="2">
    <source>
        <dbReference type="Pfam" id="PF10615"/>
    </source>
</evidence>
<proteinExistence type="predicted"/>
<keyword evidence="4" id="KW-1185">Reference proteome</keyword>
<feature type="domain" description="Pyridoxamine 5'-phosphate oxidase N-terminal" evidence="1">
    <location>
        <begin position="23"/>
        <end position="142"/>
    </location>
</feature>
<dbReference type="EMBL" id="CP081869">
    <property type="protein sequence ID" value="QZO01212.1"/>
    <property type="molecule type" value="Genomic_DNA"/>
</dbReference>
<protein>
    <submittedName>
        <fullName evidence="3">Pyridoxamine 5'-phosphate oxidase family protein</fullName>
    </submittedName>
</protein>
<dbReference type="Proteomes" id="UP000825701">
    <property type="component" value="Chromosome"/>
</dbReference>
<evidence type="ECO:0000259" key="1">
    <source>
        <dbReference type="Pfam" id="PF01243"/>
    </source>
</evidence>
<dbReference type="Pfam" id="PF01243">
    <property type="entry name" value="PNPOx_N"/>
    <property type="match status" value="1"/>
</dbReference>
<dbReference type="AlphaFoldDB" id="A0A9E6RBK2"/>
<evidence type="ECO:0000313" key="3">
    <source>
        <dbReference type="EMBL" id="QZO01212.1"/>
    </source>
</evidence>
<organism evidence="3 4">
    <name type="scientific">Chenggangzhangella methanolivorans</name>
    <dbReference type="NCBI Taxonomy" id="1437009"/>
    <lineage>
        <taxon>Bacteria</taxon>
        <taxon>Pseudomonadati</taxon>
        <taxon>Pseudomonadota</taxon>
        <taxon>Alphaproteobacteria</taxon>
        <taxon>Hyphomicrobiales</taxon>
        <taxon>Methylopilaceae</taxon>
        <taxon>Chenggangzhangella</taxon>
    </lineage>
</organism>
<dbReference type="PANTHER" id="PTHR13343">
    <property type="entry name" value="CREG1 PROTEIN"/>
    <property type="match status" value="1"/>
</dbReference>
<dbReference type="KEGG" id="cmet:K6K41_06645"/>
<dbReference type="SUPFAM" id="SSF50475">
    <property type="entry name" value="FMN-binding split barrel"/>
    <property type="match status" value="1"/>
</dbReference>
<dbReference type="PANTHER" id="PTHR13343:SF17">
    <property type="entry name" value="CELLULAR REPRESSOR OF E1A-STIMULATED GENES, ISOFORM A"/>
    <property type="match status" value="1"/>
</dbReference>
<dbReference type="InterPro" id="IPR012349">
    <property type="entry name" value="Split_barrel_FMN-bd"/>
</dbReference>
<dbReference type="InterPro" id="IPR011576">
    <property type="entry name" value="Pyridox_Oxase_N"/>
</dbReference>
<dbReference type="InterPro" id="IPR019595">
    <property type="entry name" value="DUF2470"/>
</dbReference>
<dbReference type="Gene3D" id="2.30.110.10">
    <property type="entry name" value="Electron Transport, Fmn-binding Protein, Chain A"/>
    <property type="match status" value="1"/>
</dbReference>
<dbReference type="Pfam" id="PF10615">
    <property type="entry name" value="DUF2470"/>
    <property type="match status" value="1"/>
</dbReference>